<dbReference type="Pfam" id="PF11738">
    <property type="entry name" value="DUF3298"/>
    <property type="match status" value="1"/>
</dbReference>
<gene>
    <name evidence="3" type="ORF">H9650_12400</name>
</gene>
<dbReference type="InterPro" id="IPR037126">
    <property type="entry name" value="PdaC/RsiV-like_sf"/>
</dbReference>
<keyword evidence="4" id="KW-1185">Reference proteome</keyword>
<evidence type="ECO:0000259" key="2">
    <source>
        <dbReference type="Pfam" id="PF11738"/>
    </source>
</evidence>
<proteinExistence type="predicted"/>
<feature type="transmembrane region" description="Helical" evidence="1">
    <location>
        <begin position="40"/>
        <end position="57"/>
    </location>
</feature>
<organism evidence="3 4">
    <name type="scientific">Psychrobacillus faecigallinarum</name>
    <dbReference type="NCBI Taxonomy" id="2762235"/>
    <lineage>
        <taxon>Bacteria</taxon>
        <taxon>Bacillati</taxon>
        <taxon>Bacillota</taxon>
        <taxon>Bacilli</taxon>
        <taxon>Bacillales</taxon>
        <taxon>Bacillaceae</taxon>
        <taxon>Psychrobacillus</taxon>
    </lineage>
</organism>
<protein>
    <submittedName>
        <fullName evidence="3">DUF3298 domain-containing protein</fullName>
    </submittedName>
</protein>
<sequence length="291" mass="32890">MMDKLKKLEEKYKNIPIPENLDAVVEASLKKNRKRQMPKWFLGMTAAAALFIASLNMSPTMAKALGELPVLGDVVHVLTFVHYEKQEDTYSANIDVPLISGNSDAINALNEKYAKEGKALYEQFEKEMEGMQQVEGGHLGVDSGYIVATDTEKLLSIGRYVVNTVGSSSTVMQYDTIDKQKEIVLTLPSLFKDDSYISIISDYIKEKMQEEMLATNQEKVYWVEGAGLADEDLVDTFTSIRPEQNFYITAKNKLVIVFDKYEVAPGYMGVIEFEIPTELIKDTRMNDEYIQ</sequence>
<dbReference type="Proteomes" id="UP000640786">
    <property type="component" value="Unassembled WGS sequence"/>
</dbReference>
<accession>A0ABR8RBM2</accession>
<evidence type="ECO:0000256" key="1">
    <source>
        <dbReference type="SAM" id="Phobius"/>
    </source>
</evidence>
<dbReference type="Gene3D" id="3.90.640.20">
    <property type="entry name" value="Heat-shock cognate protein, ATPase"/>
    <property type="match status" value="1"/>
</dbReference>
<evidence type="ECO:0000313" key="3">
    <source>
        <dbReference type="EMBL" id="MBD7944917.1"/>
    </source>
</evidence>
<dbReference type="InterPro" id="IPR021729">
    <property type="entry name" value="DUF3298"/>
</dbReference>
<dbReference type="EMBL" id="JACSQO010000006">
    <property type="protein sequence ID" value="MBD7944917.1"/>
    <property type="molecule type" value="Genomic_DNA"/>
</dbReference>
<keyword evidence="1" id="KW-0812">Transmembrane</keyword>
<reference evidence="3 4" key="1">
    <citation type="submission" date="2020-08" db="EMBL/GenBank/DDBJ databases">
        <title>A Genomic Blueprint of the Chicken Gut Microbiome.</title>
        <authorList>
            <person name="Gilroy R."/>
            <person name="Ravi A."/>
            <person name="Getino M."/>
            <person name="Pursley I."/>
            <person name="Horton D.L."/>
            <person name="Alikhan N.-F."/>
            <person name="Baker D."/>
            <person name="Gharbi K."/>
            <person name="Hall N."/>
            <person name="Watson M."/>
            <person name="Adriaenssens E.M."/>
            <person name="Foster-Nyarko E."/>
            <person name="Jarju S."/>
            <person name="Secka A."/>
            <person name="Antonio M."/>
            <person name="Oren A."/>
            <person name="Chaudhuri R."/>
            <person name="La Ragione R.M."/>
            <person name="Hildebrand F."/>
            <person name="Pallen M.J."/>
        </authorList>
    </citation>
    <scope>NUCLEOTIDE SEQUENCE [LARGE SCALE GENOMIC DNA]</scope>
    <source>
        <strain evidence="3 4">Sa2BUA9</strain>
    </source>
</reference>
<evidence type="ECO:0000313" key="4">
    <source>
        <dbReference type="Proteomes" id="UP000640786"/>
    </source>
</evidence>
<keyword evidence="1" id="KW-0472">Membrane</keyword>
<feature type="domain" description="DUF3298" evidence="2">
    <location>
        <begin position="190"/>
        <end position="277"/>
    </location>
</feature>
<dbReference type="Gene3D" id="3.30.565.40">
    <property type="entry name" value="Fervidobacterium nodosum Rt17-B1 like"/>
    <property type="match status" value="1"/>
</dbReference>
<comment type="caution">
    <text evidence="3">The sequence shown here is derived from an EMBL/GenBank/DDBJ whole genome shotgun (WGS) entry which is preliminary data.</text>
</comment>
<name>A0ABR8RBM2_9BACI</name>
<keyword evidence="1" id="KW-1133">Transmembrane helix</keyword>